<dbReference type="AlphaFoldDB" id="A0A367PNK1"/>
<dbReference type="GO" id="GO:0006355">
    <property type="term" value="P:regulation of DNA-templated transcription"/>
    <property type="evidence" value="ECO:0007669"/>
    <property type="project" value="InterPro"/>
</dbReference>
<accession>A0A367PNK1</accession>
<reference evidence="7 8" key="1">
    <citation type="submission" date="2018-04" db="EMBL/GenBank/DDBJ databases">
        <title>Cupriavidus necator CR12 genome sequencing and assembly.</title>
        <authorList>
            <person name="Ben Fekih I."/>
            <person name="Mazhar H.S."/>
            <person name="Bello S.K."/>
            <person name="Rensing C."/>
        </authorList>
    </citation>
    <scope>NUCLEOTIDE SEQUENCE [LARGE SCALE GENOMIC DNA]</scope>
    <source>
        <strain evidence="7 8">CR12</strain>
    </source>
</reference>
<comment type="caution">
    <text evidence="7">The sequence shown here is derived from an EMBL/GenBank/DDBJ whole genome shotgun (WGS) entry which is preliminary data.</text>
</comment>
<organism evidence="7 8">
    <name type="scientific">Cupriavidus necator</name>
    <name type="common">Alcaligenes eutrophus</name>
    <name type="synonym">Ralstonia eutropha</name>
    <dbReference type="NCBI Taxonomy" id="106590"/>
    <lineage>
        <taxon>Bacteria</taxon>
        <taxon>Pseudomonadati</taxon>
        <taxon>Pseudomonadota</taxon>
        <taxon>Betaproteobacteria</taxon>
        <taxon>Burkholderiales</taxon>
        <taxon>Burkholderiaceae</taxon>
        <taxon>Cupriavidus</taxon>
    </lineage>
</organism>
<dbReference type="InterPro" id="IPR013321">
    <property type="entry name" value="Arc_rbn_hlx_hlx"/>
</dbReference>
<keyword evidence="6" id="KW-0238">DNA-binding</keyword>
<dbReference type="EMBL" id="QDHA01000012">
    <property type="protein sequence ID" value="RCJ09482.1"/>
    <property type="molecule type" value="Genomic_DNA"/>
</dbReference>
<dbReference type="InterPro" id="IPR010985">
    <property type="entry name" value="Ribbon_hlx_hlx"/>
</dbReference>
<dbReference type="Proteomes" id="UP000253501">
    <property type="component" value="Unassembled WGS sequence"/>
</dbReference>
<evidence type="ECO:0000256" key="5">
    <source>
        <dbReference type="ARBA" id="ARBA00022971"/>
    </source>
</evidence>
<comment type="similarity">
    <text evidence="2">Belongs to the TraY family.</text>
</comment>
<evidence type="ECO:0000256" key="4">
    <source>
        <dbReference type="ARBA" id="ARBA00022490"/>
    </source>
</evidence>
<keyword evidence="5" id="KW-0184">Conjugation</keyword>
<dbReference type="GO" id="GO:0003677">
    <property type="term" value="F:DNA binding"/>
    <property type="evidence" value="ECO:0007669"/>
    <property type="project" value="UniProtKB-KW"/>
</dbReference>
<comment type="subcellular location">
    <subcellularLocation>
        <location evidence="1">Cytoplasm</location>
    </subcellularLocation>
</comment>
<gene>
    <name evidence="7" type="ORF">DDK22_05700</name>
</gene>
<dbReference type="SUPFAM" id="SSF47598">
    <property type="entry name" value="Ribbon-helix-helix"/>
    <property type="match status" value="1"/>
</dbReference>
<evidence type="ECO:0000313" key="8">
    <source>
        <dbReference type="Proteomes" id="UP000253501"/>
    </source>
</evidence>
<evidence type="ECO:0000313" key="7">
    <source>
        <dbReference type="EMBL" id="RCJ09482.1"/>
    </source>
</evidence>
<evidence type="ECO:0000256" key="3">
    <source>
        <dbReference type="ARBA" id="ARBA00020541"/>
    </source>
</evidence>
<dbReference type="InterPro" id="IPR008876">
    <property type="entry name" value="TraY"/>
</dbReference>
<sequence length="83" mass="9524">MIVLRLPKQIEQRLKALARRTGRSETFYARQAIIRHLDDLEDRHLADMVVRRLRTGEEATVSLDILEAGLEEPGCAKPQKARC</sequence>
<name>A0A367PNK1_CUPNE</name>
<protein>
    <recommendedName>
        <fullName evidence="3">Relaxosome protein TraY</fullName>
    </recommendedName>
</protein>
<evidence type="ECO:0000256" key="2">
    <source>
        <dbReference type="ARBA" id="ARBA00007183"/>
    </source>
</evidence>
<proteinExistence type="inferred from homology"/>
<dbReference type="GO" id="GO:0005737">
    <property type="term" value="C:cytoplasm"/>
    <property type="evidence" value="ECO:0007669"/>
    <property type="project" value="UniProtKB-SubCell"/>
</dbReference>
<dbReference type="Gene3D" id="1.10.1220.10">
    <property type="entry name" value="Met repressor-like"/>
    <property type="match status" value="1"/>
</dbReference>
<keyword evidence="4" id="KW-0963">Cytoplasm</keyword>
<dbReference type="Pfam" id="PF05509">
    <property type="entry name" value="TraY"/>
    <property type="match status" value="1"/>
</dbReference>
<evidence type="ECO:0000256" key="1">
    <source>
        <dbReference type="ARBA" id="ARBA00004496"/>
    </source>
</evidence>
<evidence type="ECO:0000256" key="6">
    <source>
        <dbReference type="ARBA" id="ARBA00023125"/>
    </source>
</evidence>